<dbReference type="PANTHER" id="PTHR12111">
    <property type="entry name" value="SPLICING FACTOR YJU2"/>
    <property type="match status" value="1"/>
</dbReference>
<dbReference type="AlphaFoldDB" id="A0A813QAQ2"/>
<dbReference type="GO" id="GO:0000398">
    <property type="term" value="P:mRNA splicing, via spliceosome"/>
    <property type="evidence" value="ECO:0007669"/>
    <property type="project" value="InterPro"/>
</dbReference>
<feature type="region of interest" description="Disordered" evidence="2">
    <location>
        <begin position="293"/>
        <end position="328"/>
    </location>
</feature>
<sequence length="328" mass="38020">MGERKGQNKYYPPDFDWRKHSSLNAYQGVHALRERARKLDRGILIIRFEMPYNIWCNTCGNHIGMGVRYNAEKTKIGNYFTTPIFQFRMKCHLCDGHFEIKTDPKARDYVIVSGARREEQRWDAAENGQIVMESKEEMKKLATDAMFKLEYEGRDVSKKTSTEAPDINQLEMHQSAWKDDYIINYVLRKELRATKREERLQKEEDDRVRMKASIDIPLLPSSRQDERLAKLYRSEPVRNVEQTDRDRRANIDQQQVLRGTSSASSEINWAPSTFTSNKKQLSSAFGIVRNVDKTSSVPETTPKTTAATTKSLVSYADDDDDHDDEDSS</sequence>
<reference evidence="3" key="1">
    <citation type="submission" date="2021-02" db="EMBL/GenBank/DDBJ databases">
        <authorList>
            <person name="Nowell W R."/>
        </authorList>
    </citation>
    <scope>NUCLEOTIDE SEQUENCE</scope>
</reference>
<comment type="similarity">
    <text evidence="1">Belongs to the CWC16 family.</text>
</comment>
<evidence type="ECO:0000313" key="4">
    <source>
        <dbReference type="Proteomes" id="UP000663852"/>
    </source>
</evidence>
<evidence type="ECO:0000256" key="2">
    <source>
        <dbReference type="SAM" id="MobiDB-lite"/>
    </source>
</evidence>
<organism evidence="3 4">
    <name type="scientific">Adineta ricciae</name>
    <name type="common">Rotifer</name>
    <dbReference type="NCBI Taxonomy" id="249248"/>
    <lineage>
        <taxon>Eukaryota</taxon>
        <taxon>Metazoa</taxon>
        <taxon>Spiralia</taxon>
        <taxon>Gnathifera</taxon>
        <taxon>Rotifera</taxon>
        <taxon>Eurotatoria</taxon>
        <taxon>Bdelloidea</taxon>
        <taxon>Adinetida</taxon>
        <taxon>Adinetidae</taxon>
        <taxon>Adineta</taxon>
    </lineage>
</organism>
<feature type="compositionally biased region" description="Polar residues" evidence="2">
    <location>
        <begin position="251"/>
        <end position="265"/>
    </location>
</feature>
<dbReference type="EMBL" id="CAJNOJ010000007">
    <property type="protein sequence ID" value="CAF0764207.1"/>
    <property type="molecule type" value="Genomic_DNA"/>
</dbReference>
<evidence type="ECO:0000256" key="1">
    <source>
        <dbReference type="ARBA" id="ARBA00005595"/>
    </source>
</evidence>
<dbReference type="OrthoDB" id="360327at2759"/>
<name>A0A813QAQ2_ADIRI</name>
<dbReference type="GO" id="GO:0005684">
    <property type="term" value="C:U2-type spliceosomal complex"/>
    <property type="evidence" value="ECO:0007669"/>
    <property type="project" value="TreeGrafter"/>
</dbReference>
<accession>A0A813QAQ2</accession>
<dbReference type="PANTHER" id="PTHR12111:SF2">
    <property type="entry name" value="SPLICING FACTOR YJU2B-RELATED"/>
    <property type="match status" value="1"/>
</dbReference>
<feature type="compositionally biased region" description="Low complexity" evidence="2">
    <location>
        <begin position="300"/>
        <end position="310"/>
    </location>
</feature>
<evidence type="ECO:0008006" key="5">
    <source>
        <dbReference type="Google" id="ProtNLM"/>
    </source>
</evidence>
<dbReference type="GO" id="GO:0071014">
    <property type="term" value="C:post-mRNA release spliceosomal complex"/>
    <property type="evidence" value="ECO:0007669"/>
    <property type="project" value="TreeGrafter"/>
</dbReference>
<dbReference type="InterPro" id="IPR007590">
    <property type="entry name" value="Saf4/Yju2"/>
</dbReference>
<protein>
    <recommendedName>
        <fullName evidence="5">Coiled-coil domain-containing protein 130-like protein</fullName>
    </recommendedName>
</protein>
<comment type="caution">
    <text evidence="3">The sequence shown here is derived from an EMBL/GenBank/DDBJ whole genome shotgun (WGS) entry which is preliminary data.</text>
</comment>
<proteinExistence type="inferred from homology"/>
<feature type="compositionally biased region" description="Basic and acidic residues" evidence="2">
    <location>
        <begin position="239"/>
        <end position="250"/>
    </location>
</feature>
<dbReference type="Proteomes" id="UP000663852">
    <property type="component" value="Unassembled WGS sequence"/>
</dbReference>
<feature type="region of interest" description="Disordered" evidence="2">
    <location>
        <begin position="239"/>
        <end position="265"/>
    </location>
</feature>
<evidence type="ECO:0000313" key="3">
    <source>
        <dbReference type="EMBL" id="CAF0764207.1"/>
    </source>
</evidence>
<dbReference type="Pfam" id="PF04502">
    <property type="entry name" value="Saf4_Yju2"/>
    <property type="match status" value="1"/>
</dbReference>
<gene>
    <name evidence="3" type="ORF">EDS130_LOCUS2966</name>
</gene>
<feature type="compositionally biased region" description="Acidic residues" evidence="2">
    <location>
        <begin position="316"/>
        <end position="328"/>
    </location>
</feature>